<feature type="transmembrane region" description="Helical" evidence="7">
    <location>
        <begin position="74"/>
        <end position="96"/>
    </location>
</feature>
<gene>
    <name evidence="9" type="ORF">FLP30_02795</name>
</gene>
<dbReference type="InterPro" id="IPR049453">
    <property type="entry name" value="Memb_transporter_dom"/>
</dbReference>
<proteinExistence type="inferred from homology"/>
<feature type="domain" description="Integral membrane bound transporter" evidence="8">
    <location>
        <begin position="361"/>
        <end position="489"/>
    </location>
</feature>
<evidence type="ECO:0000256" key="1">
    <source>
        <dbReference type="ARBA" id="ARBA00004651"/>
    </source>
</evidence>
<dbReference type="OrthoDB" id="105720at2"/>
<comment type="subcellular location">
    <subcellularLocation>
        <location evidence="1">Cell membrane</location>
        <topology evidence="1">Multi-pass membrane protein</topology>
    </subcellularLocation>
</comment>
<evidence type="ECO:0000256" key="4">
    <source>
        <dbReference type="ARBA" id="ARBA00022989"/>
    </source>
</evidence>
<evidence type="ECO:0000256" key="2">
    <source>
        <dbReference type="ARBA" id="ARBA00022475"/>
    </source>
</evidence>
<evidence type="ECO:0000256" key="3">
    <source>
        <dbReference type="ARBA" id="ARBA00022692"/>
    </source>
</evidence>
<organism evidence="9 10">
    <name type="scientific">Acetobacter vaccinii</name>
    <dbReference type="NCBI Taxonomy" id="2592655"/>
    <lineage>
        <taxon>Bacteria</taxon>
        <taxon>Pseudomonadati</taxon>
        <taxon>Pseudomonadota</taxon>
        <taxon>Alphaproteobacteria</taxon>
        <taxon>Acetobacterales</taxon>
        <taxon>Acetobacteraceae</taxon>
        <taxon>Acetobacter</taxon>
    </lineage>
</organism>
<dbReference type="RefSeq" id="WP_149278494.1">
    <property type="nucleotide sequence ID" value="NZ_CP043506.1"/>
</dbReference>
<evidence type="ECO:0000313" key="10">
    <source>
        <dbReference type="Proteomes" id="UP000324536"/>
    </source>
</evidence>
<keyword evidence="3 7" id="KW-0812">Transmembrane</keyword>
<keyword evidence="2" id="KW-1003">Cell membrane</keyword>
<dbReference type="PANTHER" id="PTHR30509:SF9">
    <property type="entry name" value="MULTIDRUG RESISTANCE PROTEIN MDTO"/>
    <property type="match status" value="1"/>
</dbReference>
<protein>
    <submittedName>
        <fullName evidence="9">Fusaric acid resistance protein</fullName>
    </submittedName>
</protein>
<feature type="transmembrane region" description="Helical" evidence="7">
    <location>
        <begin position="103"/>
        <end position="122"/>
    </location>
</feature>
<evidence type="ECO:0000256" key="5">
    <source>
        <dbReference type="ARBA" id="ARBA00023136"/>
    </source>
</evidence>
<comment type="similarity">
    <text evidence="6">Belongs to the YccS/YhfK family.</text>
</comment>
<dbReference type="PANTHER" id="PTHR30509">
    <property type="entry name" value="P-HYDROXYBENZOIC ACID EFFLUX PUMP SUBUNIT-RELATED"/>
    <property type="match status" value="1"/>
</dbReference>
<keyword evidence="5 7" id="KW-0472">Membrane</keyword>
<keyword evidence="10" id="KW-1185">Reference proteome</keyword>
<dbReference type="Proteomes" id="UP000324536">
    <property type="component" value="Chromosome"/>
</dbReference>
<feature type="transmembrane region" description="Helical" evidence="7">
    <location>
        <begin position="362"/>
        <end position="385"/>
    </location>
</feature>
<feature type="transmembrane region" description="Helical" evidence="7">
    <location>
        <begin position="479"/>
        <end position="498"/>
    </location>
</feature>
<keyword evidence="4 7" id="KW-1133">Transmembrane helix</keyword>
<dbReference type="KEGG" id="acek:FLP30_02795"/>
<feature type="transmembrane region" description="Helical" evidence="7">
    <location>
        <begin position="423"/>
        <end position="440"/>
    </location>
</feature>
<dbReference type="Pfam" id="PF13515">
    <property type="entry name" value="FUSC_2"/>
    <property type="match status" value="1"/>
</dbReference>
<dbReference type="EMBL" id="CP043506">
    <property type="protein sequence ID" value="QEO16814.1"/>
    <property type="molecule type" value="Genomic_DNA"/>
</dbReference>
<dbReference type="GO" id="GO:0005886">
    <property type="term" value="C:plasma membrane"/>
    <property type="evidence" value="ECO:0007669"/>
    <property type="project" value="UniProtKB-SubCell"/>
</dbReference>
<feature type="transmembrane region" description="Helical" evidence="7">
    <location>
        <begin position="128"/>
        <end position="148"/>
    </location>
</feature>
<feature type="transmembrane region" description="Helical" evidence="7">
    <location>
        <begin position="397"/>
        <end position="417"/>
    </location>
</feature>
<evidence type="ECO:0000313" key="9">
    <source>
        <dbReference type="EMBL" id="QEO16814.1"/>
    </source>
</evidence>
<name>A0A5C1YKL6_9PROT</name>
<evidence type="ECO:0000259" key="8">
    <source>
        <dbReference type="Pfam" id="PF13515"/>
    </source>
</evidence>
<accession>A0A5C1YKL6</accession>
<evidence type="ECO:0000256" key="6">
    <source>
        <dbReference type="ARBA" id="ARBA00043993"/>
    </source>
</evidence>
<sequence>MAQPVTDLNPPALTAAKLWQLVCDPAPGRLAYAMRMAAGCTVTVLVGEIWQIPDLAVPALVTMALWQKDRMSNVLVAVAVNILVLPLLAMIFGGICLTLETPVAFVSLIALLSMGFFFLSSASKLKPVAYMLGLIVVFGLVVVEQVPIGELITRALLYTDLFVSVPGAVMIVLGLLICPSPKRVLTDDIAACLRVSAVLLRGPSARDHAHATFMLREGLSDAGKLVRLAGMEKIWDPHDLACLKQAANSAVAVLALAEAEITRAGPPAPCPIELIDALESMANVFATGAYPKHVDQPATPPDQPAFQAIARVLVNFTQLGEPTAEQPAKPKKKDGFFAADAFTNPEHVRFALKGTAAVMVSYVFFLFINWPGIHTCVITCFIIALPTMGEMIAKLRLRIVGALIGGSIGILSIIFLLPHLEGITGFLGFVFVVSLFAAWIRVADERIAYAGFQIGLAFYLSDLKGYGPTSDMATARDRVVGILVGIFITYGIFSSFWPSSAYGAVATRLKTVLESLGRLRAATTPQEQVACMASLQEAVSKGEQQVEYAKAESQNMRDRMAQLELFEGAFVDAGRLGTEILDGTQPALVKRIATLEALAS</sequence>
<dbReference type="AlphaFoldDB" id="A0A5C1YKL6"/>
<evidence type="ECO:0000256" key="7">
    <source>
        <dbReference type="SAM" id="Phobius"/>
    </source>
</evidence>
<feature type="transmembrane region" description="Helical" evidence="7">
    <location>
        <begin position="155"/>
        <end position="177"/>
    </location>
</feature>
<reference evidence="9 10" key="1">
    <citation type="submission" date="2019-09" db="EMBL/GenBank/DDBJ databases">
        <title>Genome sequencing of strain KACC 21233.</title>
        <authorList>
            <person name="Heo J."/>
            <person name="Kim S.-J."/>
            <person name="Kim J.-S."/>
            <person name="Hong S.-B."/>
            <person name="Kwon S.-W."/>
        </authorList>
    </citation>
    <scope>NUCLEOTIDE SEQUENCE [LARGE SCALE GENOMIC DNA]</scope>
    <source>
        <strain evidence="9 10">KACC 21233</strain>
    </source>
</reference>